<dbReference type="SUPFAM" id="SSF50956">
    <property type="entry name" value="Thermostable phytase (3-phytase)"/>
    <property type="match status" value="1"/>
</dbReference>
<dbReference type="InterPro" id="IPR011042">
    <property type="entry name" value="6-blade_b-propeller_TolB-like"/>
</dbReference>
<reference evidence="2 3" key="1">
    <citation type="journal article" date="2014" name="Genome Announc.">
        <title>Draft Genome Sequence of the Carrageenan-Degrading Bacterium Cellulophaga sp. Strain KL-A, Isolated from Decaying Marine Algae.</title>
        <authorList>
            <person name="Shan D."/>
            <person name="Ying J."/>
            <person name="Li X."/>
            <person name="Gao Z."/>
            <person name="Wei G."/>
            <person name="Shao Z."/>
        </authorList>
    </citation>
    <scope>NUCLEOTIDE SEQUENCE [LARGE SCALE GENOMIC DNA]</scope>
    <source>
        <strain evidence="2 3">KL-A</strain>
    </source>
</reference>
<dbReference type="Pfam" id="PF02333">
    <property type="entry name" value="Phytase"/>
    <property type="match status" value="1"/>
</dbReference>
<comment type="caution">
    <text evidence="2">The sequence shown here is derived from an EMBL/GenBank/DDBJ whole genome shotgun (WGS) entry which is preliminary data.</text>
</comment>
<dbReference type="EMBL" id="ARZX01000014">
    <property type="protein sequence ID" value="EWH13136.1"/>
    <property type="molecule type" value="Genomic_DNA"/>
</dbReference>
<dbReference type="PROSITE" id="PS51257">
    <property type="entry name" value="PROKAR_LIPOPROTEIN"/>
    <property type="match status" value="1"/>
</dbReference>
<accession>A0ABP3B6M2</accession>
<dbReference type="PROSITE" id="PS51662">
    <property type="entry name" value="BP_PHYTASE"/>
    <property type="match status" value="1"/>
</dbReference>
<dbReference type="InterPro" id="IPR003431">
    <property type="entry name" value="B-propeller_Phytase"/>
</dbReference>
<evidence type="ECO:0000313" key="3">
    <source>
        <dbReference type="Proteomes" id="UP000019275"/>
    </source>
</evidence>
<evidence type="ECO:0000313" key="2">
    <source>
        <dbReference type="EMBL" id="EWH13136.1"/>
    </source>
</evidence>
<dbReference type="Gene3D" id="2.120.10.30">
    <property type="entry name" value="TolB, C-terminal domain"/>
    <property type="match status" value="1"/>
</dbReference>
<gene>
    <name evidence="2" type="ORF">KLA_11345</name>
</gene>
<dbReference type="Proteomes" id="UP000019275">
    <property type="component" value="Unassembled WGS sequence"/>
</dbReference>
<sequence>MICLKNKYLKMNKYINYIGVMVVVLAFACKENSLPAIAPNVITEKTKNDTDDPAIWVNPKNAEKSIVFGTDKETDGGVYAFDLNGKIIKNKSITGVKRPNNVDVAYNFKINDSTFTDVLVFTEREKQQIRMFSVPDMMPLDNGGFSVFKNEKNLEYTLPMGVGLYTSSVDNTLYAIVSRKNGPKDGYLHQYKLSTDTTGVVQSTLVRKFGVFSGKKEIEAIAVDSELGYVYYSDEQHGIRKYYAEPTKGDKEISCFGGELFLSDIEGIAIAKQAKGKGYIIVSDQQKGQFNIFSRDTNKFVKAVNLSTTETDGCEVVTVPLNNVFKNGLFVAMNDAKDFYFYDLAKLGL</sequence>
<proteinExistence type="predicted"/>
<name>A0ABP3B6M2_9FLAO</name>
<feature type="domain" description="BPP" evidence="1">
    <location>
        <begin position="27"/>
        <end position="349"/>
    </location>
</feature>
<keyword evidence="3" id="KW-1185">Reference proteome</keyword>
<evidence type="ECO:0000259" key="1">
    <source>
        <dbReference type="PROSITE" id="PS51662"/>
    </source>
</evidence>
<protein>
    <submittedName>
        <fullName evidence="2">Phytase</fullName>
    </submittedName>
</protein>
<organism evidence="2 3">
    <name type="scientific">Cellulophaga geojensis KL-A</name>
    <dbReference type="NCBI Taxonomy" id="1328323"/>
    <lineage>
        <taxon>Bacteria</taxon>
        <taxon>Pseudomonadati</taxon>
        <taxon>Bacteroidota</taxon>
        <taxon>Flavobacteriia</taxon>
        <taxon>Flavobacteriales</taxon>
        <taxon>Flavobacteriaceae</taxon>
        <taxon>Cellulophaga</taxon>
    </lineage>
</organism>